<name>A0A2T1LQG4_9CHRO</name>
<reference evidence="1 2" key="1">
    <citation type="submission" date="2018-03" db="EMBL/GenBank/DDBJ databases">
        <title>The ancient ancestry and fast evolution of plastids.</title>
        <authorList>
            <person name="Moore K.R."/>
            <person name="Magnabosco C."/>
            <person name="Momper L."/>
            <person name="Gold D.A."/>
            <person name="Bosak T."/>
            <person name="Fournier G.P."/>
        </authorList>
    </citation>
    <scope>NUCLEOTIDE SEQUENCE [LARGE SCALE GENOMIC DNA]</scope>
    <source>
        <strain evidence="1 2">CCALA 016</strain>
    </source>
</reference>
<dbReference type="Proteomes" id="UP000239001">
    <property type="component" value="Unassembled WGS sequence"/>
</dbReference>
<evidence type="ECO:0000313" key="2">
    <source>
        <dbReference type="Proteomes" id="UP000239001"/>
    </source>
</evidence>
<dbReference type="Gene3D" id="3.40.50.1010">
    <property type="entry name" value="5'-nuclease"/>
    <property type="match status" value="1"/>
</dbReference>
<organism evidence="1 2">
    <name type="scientific">Aphanothece hegewaldii CCALA 016</name>
    <dbReference type="NCBI Taxonomy" id="2107694"/>
    <lineage>
        <taxon>Bacteria</taxon>
        <taxon>Bacillati</taxon>
        <taxon>Cyanobacteriota</taxon>
        <taxon>Cyanophyceae</taxon>
        <taxon>Oscillatoriophycideae</taxon>
        <taxon>Chroococcales</taxon>
        <taxon>Aphanothecaceae</taxon>
        <taxon>Aphanothece</taxon>
    </lineage>
</organism>
<dbReference type="AlphaFoldDB" id="A0A2T1LQG4"/>
<accession>A0A2T1LQG4</accession>
<evidence type="ECO:0000313" key="1">
    <source>
        <dbReference type="EMBL" id="PSF27798.1"/>
    </source>
</evidence>
<gene>
    <name evidence="1" type="ORF">C7H19_24890</name>
</gene>
<dbReference type="OrthoDB" id="425811at2"/>
<protein>
    <submittedName>
        <fullName evidence="1">PIN domain nuclease</fullName>
    </submittedName>
</protein>
<dbReference type="InterPro" id="IPR029060">
    <property type="entry name" value="PIN-like_dom_sf"/>
</dbReference>
<keyword evidence="2" id="KW-1185">Reference proteome</keyword>
<reference evidence="1 2" key="2">
    <citation type="submission" date="2018-03" db="EMBL/GenBank/DDBJ databases">
        <authorList>
            <person name="Keele B.F."/>
        </authorList>
    </citation>
    <scope>NUCLEOTIDE SEQUENCE [LARGE SCALE GENOMIC DNA]</scope>
    <source>
        <strain evidence="1 2">CCALA 016</strain>
    </source>
</reference>
<dbReference type="EMBL" id="PXOH01000081">
    <property type="protein sequence ID" value="PSF27798.1"/>
    <property type="molecule type" value="Genomic_DNA"/>
</dbReference>
<comment type="caution">
    <text evidence="1">The sequence shown here is derived from an EMBL/GenBank/DDBJ whole genome shotgun (WGS) entry which is preliminary data.</text>
</comment>
<dbReference type="SUPFAM" id="SSF88723">
    <property type="entry name" value="PIN domain-like"/>
    <property type="match status" value="1"/>
</dbReference>
<sequence length="135" mass="15711">MILCDASPLVCLVNKKDPNHQRCLTVLPSLSEPLVTTWPCFTEAMYLLYRYAGWPGQQELWDYIAEQLLIIHISNESEQRRMQELMFQYRDTPMDLADASLVAAAETLNQQQIFTLDSDFYIYRLFGNVPFEIVP</sequence>
<proteinExistence type="predicted"/>